<comment type="caution">
    <text evidence="2">The sequence shown here is derived from an EMBL/GenBank/DDBJ whole genome shotgun (WGS) entry which is preliminary data.</text>
</comment>
<dbReference type="InterPro" id="IPR003423">
    <property type="entry name" value="OMP_efflux"/>
</dbReference>
<proteinExistence type="inferred from homology"/>
<protein>
    <submittedName>
        <fullName evidence="2">TolC family protein</fullName>
    </submittedName>
</protein>
<dbReference type="EMBL" id="JAHCTB010000001">
    <property type="protein sequence ID" value="MBT0607218.1"/>
    <property type="molecule type" value="Genomic_DNA"/>
</dbReference>
<dbReference type="RefSeq" id="WP_214112074.1">
    <property type="nucleotide sequence ID" value="NZ_JAHCTB010000001.1"/>
</dbReference>
<organism evidence="2 3">
    <name type="scientific">Aequorivita echinoideorum</name>
    <dbReference type="NCBI Taxonomy" id="1549647"/>
    <lineage>
        <taxon>Bacteria</taxon>
        <taxon>Pseudomonadati</taxon>
        <taxon>Bacteroidota</taxon>
        <taxon>Flavobacteriia</taxon>
        <taxon>Flavobacteriales</taxon>
        <taxon>Flavobacteriaceae</taxon>
        <taxon>Aequorivita</taxon>
    </lineage>
</organism>
<keyword evidence="3" id="KW-1185">Reference proteome</keyword>
<sequence length="471" mass="54016">MSMQRFILLALFGLLMSLAGRSQERVLNDSILSFEEYIAYIKEYNPLVKQANLKLTEGEATLLAARGGFDPKAEVYTDRKDFKDTEYWDKLKGTFSIPTWYGVEFKANYEDYTGTYLNNELTVPEDGLYSAGVSLNLARDLLINKRMADLKSARAYVNQTQAERDLLVNNFIYEAGLAYLKWVEAFTEREIYRSFVENAQERLNNIEISVRAGDMARIDITEARIQLKNRQLSLEMANLNTRKALLEASSYLWFEEVPLEIEPNVVPALPAPTVLSSSLQVLISEDEASLNENHPKLRSLNAKIEGLEVDRNLKRNNLLPKITLDYYFLSDEVEQLSEFNTQNYKTGLTFSMPLFLRKERGELKLANAKLQSTIFERQSTLLTLQNKIKAINQEINSIQTQQQLIGEIITGYDELVIAEVRKFEIGESSLFLINQREVNLIEAFLKENNLNIKELQAIFTLFNTLGTQVRT</sequence>
<dbReference type="Gene3D" id="1.20.1600.10">
    <property type="entry name" value="Outer membrane efflux proteins (OEP)"/>
    <property type="match status" value="1"/>
</dbReference>
<evidence type="ECO:0000313" key="2">
    <source>
        <dbReference type="EMBL" id="MBT0607218.1"/>
    </source>
</evidence>
<dbReference type="Pfam" id="PF02321">
    <property type="entry name" value="OEP"/>
    <property type="match status" value="1"/>
</dbReference>
<gene>
    <name evidence="2" type="ORF">KIV10_03390</name>
</gene>
<dbReference type="SUPFAM" id="SSF56954">
    <property type="entry name" value="Outer membrane efflux proteins (OEP)"/>
    <property type="match status" value="1"/>
</dbReference>
<dbReference type="Proteomes" id="UP001297092">
    <property type="component" value="Unassembled WGS sequence"/>
</dbReference>
<accession>A0ABS5S2J2</accession>
<evidence type="ECO:0000313" key="3">
    <source>
        <dbReference type="Proteomes" id="UP001297092"/>
    </source>
</evidence>
<name>A0ABS5S2J2_9FLAO</name>
<dbReference type="PANTHER" id="PTHR30203">
    <property type="entry name" value="OUTER MEMBRANE CATION EFFLUX PROTEIN"/>
    <property type="match status" value="1"/>
</dbReference>
<reference evidence="2 3" key="1">
    <citation type="submission" date="2021-05" db="EMBL/GenBank/DDBJ databases">
        <title>Aequorivita echinoideorum JCM 30378 genome.</title>
        <authorList>
            <person name="Zhang H."/>
            <person name="Li C."/>
        </authorList>
    </citation>
    <scope>NUCLEOTIDE SEQUENCE [LARGE SCALE GENOMIC DNA]</scope>
    <source>
        <strain evidence="2 3">JCM30378</strain>
    </source>
</reference>
<comment type="similarity">
    <text evidence="1">Belongs to the outer membrane factor (OMF) (TC 1.B.17) family.</text>
</comment>
<dbReference type="InterPro" id="IPR010131">
    <property type="entry name" value="MdtP/NodT-like"/>
</dbReference>
<evidence type="ECO:0000256" key="1">
    <source>
        <dbReference type="ARBA" id="ARBA00007613"/>
    </source>
</evidence>